<sequence length="224" mass="24568">MTDTRHLVVTVELDGRRVRLGHATGGRLGADLIAAIDPALGPRAEPCGCDTPPNLSDNCRGGACGMCIGYADGQLLVCDHDCHPIEEIARLKPAQEPPDPSYLERWMVHWRERALKAEARVAGAHAQAVDARRRELAEATRWRDCAIHAGTITELQTHVDRLNGVMDAYEQLRIGVIGLHWQLGKDQGAIDAAALDRHLKKLVNACNRGLEKATARSRALEERT</sequence>
<comment type="caution">
    <text evidence="1">The sequence shown here is derived from an EMBL/GenBank/DDBJ whole genome shotgun (WGS) entry which is preliminary data.</text>
</comment>
<dbReference type="AlphaFoldDB" id="A0A7W7D940"/>
<dbReference type="Proteomes" id="UP000542210">
    <property type="component" value="Unassembled WGS sequence"/>
</dbReference>
<reference evidence="1 2" key="1">
    <citation type="submission" date="2020-08" db="EMBL/GenBank/DDBJ databases">
        <title>Sequencing the genomes of 1000 actinobacteria strains.</title>
        <authorList>
            <person name="Klenk H.-P."/>
        </authorList>
    </citation>
    <scope>NUCLEOTIDE SEQUENCE [LARGE SCALE GENOMIC DNA]</scope>
    <source>
        <strain evidence="1 2">DSM 45784</strain>
    </source>
</reference>
<evidence type="ECO:0000313" key="1">
    <source>
        <dbReference type="EMBL" id="MBB4702553.1"/>
    </source>
</evidence>
<gene>
    <name evidence="1" type="ORF">BJ982_004097</name>
</gene>
<dbReference type="RefSeq" id="WP_184882407.1">
    <property type="nucleotide sequence ID" value="NZ_BOOV01000033.1"/>
</dbReference>
<proteinExistence type="predicted"/>
<accession>A0A7W7D940</accession>
<evidence type="ECO:0000313" key="2">
    <source>
        <dbReference type="Proteomes" id="UP000542210"/>
    </source>
</evidence>
<protein>
    <submittedName>
        <fullName evidence="1">Uncharacterized protein</fullName>
    </submittedName>
</protein>
<keyword evidence="2" id="KW-1185">Reference proteome</keyword>
<name>A0A7W7D940_9ACTN</name>
<dbReference type="EMBL" id="JACHND010000001">
    <property type="protein sequence ID" value="MBB4702553.1"/>
    <property type="molecule type" value="Genomic_DNA"/>
</dbReference>
<organism evidence="1 2">
    <name type="scientific">Sphaerisporangium siamense</name>
    <dbReference type="NCBI Taxonomy" id="795645"/>
    <lineage>
        <taxon>Bacteria</taxon>
        <taxon>Bacillati</taxon>
        <taxon>Actinomycetota</taxon>
        <taxon>Actinomycetes</taxon>
        <taxon>Streptosporangiales</taxon>
        <taxon>Streptosporangiaceae</taxon>
        <taxon>Sphaerisporangium</taxon>
    </lineage>
</organism>